<dbReference type="Proteomes" id="UP000799538">
    <property type="component" value="Unassembled WGS sequence"/>
</dbReference>
<organism evidence="2 3">
    <name type="scientific">Elsinoe ampelina</name>
    <dbReference type="NCBI Taxonomy" id="302913"/>
    <lineage>
        <taxon>Eukaryota</taxon>
        <taxon>Fungi</taxon>
        <taxon>Dikarya</taxon>
        <taxon>Ascomycota</taxon>
        <taxon>Pezizomycotina</taxon>
        <taxon>Dothideomycetes</taxon>
        <taxon>Dothideomycetidae</taxon>
        <taxon>Myriangiales</taxon>
        <taxon>Elsinoaceae</taxon>
        <taxon>Elsinoe</taxon>
    </lineage>
</organism>
<reference evidence="3" key="1">
    <citation type="journal article" date="2020" name="Stud. Mycol.">
        <title>101 Dothideomycetes genomes: A test case for predicting lifestyles and emergence of pathogens.</title>
        <authorList>
            <person name="Haridas S."/>
            <person name="Albert R."/>
            <person name="Binder M."/>
            <person name="Bloem J."/>
            <person name="LaButti K."/>
            <person name="Salamov A."/>
            <person name="Andreopoulos B."/>
            <person name="Baker S."/>
            <person name="Barry K."/>
            <person name="Bills G."/>
            <person name="Bluhm B."/>
            <person name="Cannon C."/>
            <person name="Castanera R."/>
            <person name="Culley D."/>
            <person name="Daum C."/>
            <person name="Ezra D."/>
            <person name="Gonzalez J."/>
            <person name="Henrissat B."/>
            <person name="Kuo A."/>
            <person name="Liang C."/>
            <person name="Lipzen A."/>
            <person name="Lutzoni F."/>
            <person name="Magnuson J."/>
            <person name="Mondo S."/>
            <person name="Nolan M."/>
            <person name="Ohm R."/>
            <person name="Pangilinan J."/>
            <person name="Park H.-J."/>
            <person name="Ramirez L."/>
            <person name="Alfaro M."/>
            <person name="Sun H."/>
            <person name="Tritt A."/>
            <person name="Yoshinaga Y."/>
            <person name="Zwiers L.-H."/>
            <person name="Turgeon B."/>
            <person name="Goodwin S."/>
            <person name="Spatafora J."/>
            <person name="Crous P."/>
            <person name="Grigoriev I."/>
        </authorList>
    </citation>
    <scope>NUCLEOTIDE SEQUENCE [LARGE SCALE GENOMIC DNA]</scope>
    <source>
        <strain evidence="3">CECT 20119</strain>
    </source>
</reference>
<gene>
    <name evidence="2" type="ORF">BDZ85DRAFT_37597</name>
</gene>
<evidence type="ECO:0000313" key="3">
    <source>
        <dbReference type="Proteomes" id="UP000799538"/>
    </source>
</evidence>
<accession>A0A6A6G2L4</accession>
<keyword evidence="3" id="KW-1185">Reference proteome</keyword>
<name>A0A6A6G2L4_9PEZI</name>
<evidence type="ECO:0000256" key="1">
    <source>
        <dbReference type="SAM" id="MobiDB-lite"/>
    </source>
</evidence>
<feature type="region of interest" description="Disordered" evidence="1">
    <location>
        <begin position="59"/>
        <end position="91"/>
    </location>
</feature>
<evidence type="ECO:0000313" key="2">
    <source>
        <dbReference type="EMBL" id="KAF2219986.1"/>
    </source>
</evidence>
<sequence length="148" mass="16799">MVLFPTILCFYTSSCRNAVISSHAVNNCWSLLRPLVLVLAWPRMDKRRCLLRQRLQPPLENEREVKSPSAVDPVSQCSLSNTHPPRPPHPRDLLRDLRKTIAVHIGALSPRLGRLGVPSGYFCDTTVRQIPTLNPARPFAFRHAFPTR</sequence>
<dbReference type="AlphaFoldDB" id="A0A6A6G2L4"/>
<protein>
    <submittedName>
        <fullName evidence="2">Uncharacterized protein</fullName>
    </submittedName>
</protein>
<dbReference type="EMBL" id="ML992514">
    <property type="protein sequence ID" value="KAF2219986.1"/>
    <property type="molecule type" value="Genomic_DNA"/>
</dbReference>
<proteinExistence type="predicted"/>